<sequence length="457" mass="50043">MGAPRELELSDEVEGQKDRTTDFVFRLARSPSPTATPPSSSPTPADLIEASKEAREKGTRCAQDCCVADVPLPGVSLIALSHDESVLAACTDTEIQFFSLASLRLSDVVPSSSWLGPAGTVKDFKWLNHASASYIVLSNGGFLCHASLGGLKDVMENVDAVGCCKEGNHIAVARGNKLTILSPDFKETCSISLLFQLWSDESDSEGTTIKVDSIGWVRGDSIVIGCVRLNEDHNEEGYLVQVIRTEESTFCESPGKPDVYTYVEFFHGIMDDVLPSGVGPNMLFGYLHRWDLMVASNKKSIEDHIALLKWPSTHDDEITYLEMLEDKYSPRIELQENGDDNIILGFGVENVKLFQKITVTVGPEHTEVAPQHILLCLTAEGKVAVYYISRISDPSDLPHVTVSIYEDYGEKHISPATLSEKELTPSVTNLVSKSTLTEHGAEPSRAQIGKMMLSKSF</sequence>
<dbReference type="GO" id="GO:0017056">
    <property type="term" value="F:structural constituent of nuclear pore"/>
    <property type="evidence" value="ECO:0007669"/>
    <property type="project" value="InterPro"/>
</dbReference>
<dbReference type="Gene3D" id="2.130.10.10">
    <property type="entry name" value="YVTN repeat-like/Quinoprotein amine dehydrogenase"/>
    <property type="match status" value="1"/>
</dbReference>
<reference evidence="2" key="1">
    <citation type="submission" date="2013-05" db="EMBL/GenBank/DDBJ databases">
        <title>Building the sugarcane genome for biotechnology and identifying evolutionary trends.</title>
        <authorList>
            <person name="De Setta N."/>
            <person name="Monteiro-Vitorello C.B."/>
            <person name="Metcalfe C.J."/>
            <person name="Cruz G.M.Q."/>
            <person name="Del Bem L.E."/>
            <person name="Vicentini R."/>
            <person name="Nogueira F.T.S."/>
            <person name="Campos R.A."/>
            <person name="Nunes S.L."/>
            <person name="Turrini P.C.G."/>
            <person name="Vieira A.P."/>
            <person name="Cruz E.A.O."/>
            <person name="Correa T.C.S."/>
            <person name="Hotta C.T."/>
            <person name="de Mello-Varani A."/>
            <person name="Vautrin S."/>
            <person name="Trindade A.S."/>
            <person name="Vilela M.M."/>
            <person name="Horta C.L."/>
            <person name="Sato P.M."/>
            <person name="de Andrade R.F."/>
            <person name="Nishiyama M.Y."/>
            <person name="Cardoso-Silva C.B."/>
            <person name="Scortecci K.C."/>
            <person name="Garcia A.A.F."/>
            <person name="Carneiro M.S."/>
            <person name="Kim C."/>
            <person name="Paterson A.H."/>
            <person name="Berges H."/>
            <person name="D'Hont A."/>
            <person name="de-Souza A.P."/>
            <person name="Souza G.M."/>
            <person name="Vincentz M."/>
            <person name="Kitajima J.P."/>
            <person name="Van Sluys M.-A."/>
        </authorList>
    </citation>
    <scope>NUCLEOTIDE SEQUENCE</scope>
</reference>
<organism evidence="2">
    <name type="scientific">Saccharum hybrid cultivar R570</name>
    <dbReference type="NCBI Taxonomy" id="131158"/>
    <lineage>
        <taxon>Eukaryota</taxon>
        <taxon>Viridiplantae</taxon>
        <taxon>Streptophyta</taxon>
        <taxon>Embryophyta</taxon>
        <taxon>Tracheophyta</taxon>
        <taxon>Spermatophyta</taxon>
        <taxon>Magnoliopsida</taxon>
        <taxon>Liliopsida</taxon>
        <taxon>Poales</taxon>
        <taxon>Poaceae</taxon>
        <taxon>PACMAD clade</taxon>
        <taxon>Panicoideae</taxon>
        <taxon>Andropogonodae</taxon>
        <taxon>Andropogoneae</taxon>
        <taxon>Saccharinae</taxon>
        <taxon>Saccharum</taxon>
        <taxon>Saccharum officinarum species complex</taxon>
    </lineage>
</organism>
<dbReference type="PANTHER" id="PTHR34418">
    <property type="entry name" value="NUCLEAR PORE COMPLEX PROTEIN NUP214 ISOFORM X1"/>
    <property type="match status" value="1"/>
</dbReference>
<dbReference type="InterPro" id="IPR015943">
    <property type="entry name" value="WD40/YVTN_repeat-like_dom_sf"/>
</dbReference>
<dbReference type="SUPFAM" id="SSF117289">
    <property type="entry name" value="Nucleoporin domain"/>
    <property type="match status" value="1"/>
</dbReference>
<protein>
    <submittedName>
        <fullName evidence="2">Uncharacterized protein</fullName>
    </submittedName>
</protein>
<dbReference type="GO" id="GO:0006405">
    <property type="term" value="P:RNA export from nucleus"/>
    <property type="evidence" value="ECO:0007669"/>
    <property type="project" value="InterPro"/>
</dbReference>
<dbReference type="AlphaFoldDB" id="A0A059Q291"/>
<evidence type="ECO:0000313" key="2">
    <source>
        <dbReference type="EMBL" id="AGT17185.1"/>
    </source>
</evidence>
<proteinExistence type="predicted"/>
<accession>A0A059Q291</accession>
<dbReference type="EMBL" id="KF184780">
    <property type="protein sequence ID" value="AGT17185.1"/>
    <property type="molecule type" value="Genomic_DNA"/>
</dbReference>
<name>A0A059Q291_9POAL</name>
<evidence type="ECO:0000256" key="1">
    <source>
        <dbReference type="SAM" id="MobiDB-lite"/>
    </source>
</evidence>
<gene>
    <name evidence="2" type="ORF">SHCRBa_069_M12_R_200</name>
</gene>
<dbReference type="InterPro" id="IPR044694">
    <property type="entry name" value="NUP214"/>
</dbReference>
<feature type="region of interest" description="Disordered" evidence="1">
    <location>
        <begin position="1"/>
        <end position="20"/>
    </location>
</feature>
<dbReference type="PANTHER" id="PTHR34418:SF3">
    <property type="entry name" value="NUCLEAR PORE COMPLEX PROTEIN NUP214"/>
    <property type="match status" value="1"/>
</dbReference>